<keyword evidence="1" id="KW-0805">Transcription regulation</keyword>
<dbReference type="SUPFAM" id="SSF46689">
    <property type="entry name" value="Homeodomain-like"/>
    <property type="match status" value="1"/>
</dbReference>
<dbReference type="Pfam" id="PF12833">
    <property type="entry name" value="HTH_18"/>
    <property type="match status" value="1"/>
</dbReference>
<evidence type="ECO:0000313" key="5">
    <source>
        <dbReference type="EMBL" id="BCX48829.1"/>
    </source>
</evidence>
<accession>A0ABM7RGA5</accession>
<evidence type="ECO:0000259" key="4">
    <source>
        <dbReference type="PROSITE" id="PS01124"/>
    </source>
</evidence>
<dbReference type="EMBL" id="AP024702">
    <property type="protein sequence ID" value="BCX48829.1"/>
    <property type="molecule type" value="Genomic_DNA"/>
</dbReference>
<dbReference type="Pfam" id="PF13377">
    <property type="entry name" value="Peripla_BP_3"/>
    <property type="match status" value="1"/>
</dbReference>
<dbReference type="InterPro" id="IPR046335">
    <property type="entry name" value="LacI/GalR-like_sensor"/>
</dbReference>
<keyword evidence="3" id="KW-0804">Transcription</keyword>
<keyword evidence="6" id="KW-1185">Reference proteome</keyword>
<reference evidence="5 6" key="1">
    <citation type="submission" date="2021-06" db="EMBL/GenBank/DDBJ databases">
        <title>Complete genome of Haloferula helveola possessing various polysaccharide degrading enzymes.</title>
        <authorList>
            <person name="Takami H."/>
            <person name="Huang C."/>
            <person name="Hamasaki K."/>
        </authorList>
    </citation>
    <scope>NUCLEOTIDE SEQUENCE [LARGE SCALE GENOMIC DNA]</scope>
    <source>
        <strain evidence="5 6">CN-1</strain>
    </source>
</reference>
<dbReference type="Proteomes" id="UP001374893">
    <property type="component" value="Chromosome"/>
</dbReference>
<dbReference type="Gene3D" id="1.10.10.60">
    <property type="entry name" value="Homeodomain-like"/>
    <property type="match status" value="1"/>
</dbReference>
<dbReference type="Gene3D" id="3.40.50.2300">
    <property type="match status" value="2"/>
</dbReference>
<dbReference type="InterPro" id="IPR028082">
    <property type="entry name" value="Peripla_BP_I"/>
</dbReference>
<evidence type="ECO:0000256" key="2">
    <source>
        <dbReference type="ARBA" id="ARBA00023125"/>
    </source>
</evidence>
<organism evidence="5 6">
    <name type="scientific">Haloferula helveola</name>
    <dbReference type="NCBI Taxonomy" id="490095"/>
    <lineage>
        <taxon>Bacteria</taxon>
        <taxon>Pseudomonadati</taxon>
        <taxon>Verrucomicrobiota</taxon>
        <taxon>Verrucomicrobiia</taxon>
        <taxon>Verrucomicrobiales</taxon>
        <taxon>Verrucomicrobiaceae</taxon>
        <taxon>Haloferula</taxon>
    </lineage>
</organism>
<gene>
    <name evidence="5" type="ORF">HAHE_27370</name>
</gene>
<dbReference type="PANTHER" id="PTHR46796">
    <property type="entry name" value="HTH-TYPE TRANSCRIPTIONAL ACTIVATOR RHAS-RELATED"/>
    <property type="match status" value="1"/>
</dbReference>
<dbReference type="InterPro" id="IPR050204">
    <property type="entry name" value="AraC_XylS_family_regulators"/>
</dbReference>
<evidence type="ECO:0000256" key="1">
    <source>
        <dbReference type="ARBA" id="ARBA00023015"/>
    </source>
</evidence>
<keyword evidence="2" id="KW-0238">DNA-binding</keyword>
<feature type="domain" description="HTH araC/xylS-type" evidence="4">
    <location>
        <begin position="284"/>
        <end position="383"/>
    </location>
</feature>
<name>A0ABM7RGA5_9BACT</name>
<dbReference type="InterPro" id="IPR009057">
    <property type="entry name" value="Homeodomain-like_sf"/>
</dbReference>
<evidence type="ECO:0000313" key="6">
    <source>
        <dbReference type="Proteomes" id="UP001374893"/>
    </source>
</evidence>
<dbReference type="PROSITE" id="PS01124">
    <property type="entry name" value="HTH_ARAC_FAMILY_2"/>
    <property type="match status" value="1"/>
</dbReference>
<protein>
    <recommendedName>
        <fullName evidence="4">HTH araC/xylS-type domain-containing protein</fullName>
    </recommendedName>
</protein>
<dbReference type="InterPro" id="IPR018060">
    <property type="entry name" value="HTH_AraC"/>
</dbReference>
<evidence type="ECO:0000256" key="3">
    <source>
        <dbReference type="ARBA" id="ARBA00023163"/>
    </source>
</evidence>
<dbReference type="SUPFAM" id="SSF53822">
    <property type="entry name" value="Periplasmic binding protein-like I"/>
    <property type="match status" value="1"/>
</dbReference>
<dbReference type="SMART" id="SM00342">
    <property type="entry name" value="HTH_ARAC"/>
    <property type="match status" value="1"/>
</dbReference>
<proteinExistence type="predicted"/>
<sequence length="388" mass="43254">MALVLPWFYEYARALREGVVEWCDLHPGWRLIELELRELSPDAEFDGQVDGVICWSFESGALTSILPRTRIPLLDAGLGHVVDGRGELPAGVTFERADIHRLALRHFHELGLEVVGYAGARLRRDGQLAPRVAGMRADALMAGMEWVEFDFGPVDPVARPETIWKSDGMEELDAFLAKVPKPLGLLAQDDYFALSLVERAQRLGVRVPEELAVLGQGDRLVSNSGGLRISSVQLPGREVGWKLAELLDAWFAGRPPDPWRRTVPCKRILTRESTGGLSLDPGIERARRHLERHALDGVTVHELAGVAGCTEKTLKSRFAKAYGIDIAVEVRERRKEHALSLLADTDMPIARVGRECGFPSPSNFFNFVRRQTGGLGPAEYRRRMRSDR</sequence>